<keyword evidence="6" id="KW-0269">Exonuclease</keyword>
<evidence type="ECO:0000256" key="4">
    <source>
        <dbReference type="SAM" id="Coils"/>
    </source>
</evidence>
<comment type="subunit">
    <text evidence="2">Heterodimer of SbcC and SbcD.</text>
</comment>
<keyword evidence="6" id="KW-0378">Hydrolase</keyword>
<dbReference type="EMBL" id="JBEPMA010000001">
    <property type="protein sequence ID" value="MET3616534.1"/>
    <property type="molecule type" value="Genomic_DNA"/>
</dbReference>
<dbReference type="InterPro" id="IPR038729">
    <property type="entry name" value="Rad50/SbcC_AAA"/>
</dbReference>
<dbReference type="InterPro" id="IPR027417">
    <property type="entry name" value="P-loop_NTPase"/>
</dbReference>
<accession>A0ABV2J9S9</accession>
<feature type="coiled-coil region" evidence="4">
    <location>
        <begin position="166"/>
        <end position="247"/>
    </location>
</feature>
<reference evidence="6 7" key="1">
    <citation type="submission" date="2024-06" db="EMBL/GenBank/DDBJ databases">
        <title>Genomic Encyclopedia of Type Strains, Phase IV (KMG-IV): sequencing the most valuable type-strain genomes for metagenomic binning, comparative biology and taxonomic classification.</title>
        <authorList>
            <person name="Goeker M."/>
        </authorList>
    </citation>
    <scope>NUCLEOTIDE SEQUENCE [LARGE SCALE GENOMIC DNA]</scope>
    <source>
        <strain evidence="6 7">DSM 21460</strain>
    </source>
</reference>
<dbReference type="PANTHER" id="PTHR32114:SF2">
    <property type="entry name" value="ABC TRANSPORTER ABCH.3"/>
    <property type="match status" value="1"/>
</dbReference>
<gene>
    <name evidence="6" type="ORF">ABID14_000154</name>
</gene>
<proteinExistence type="inferred from homology"/>
<keyword evidence="4" id="KW-0175">Coiled coil</keyword>
<comment type="caution">
    <text evidence="6">The sequence shown here is derived from an EMBL/GenBank/DDBJ whole genome shotgun (WGS) entry which is preliminary data.</text>
</comment>
<feature type="domain" description="Rad50/SbcC-type AAA" evidence="5">
    <location>
        <begin position="6"/>
        <end position="249"/>
    </location>
</feature>
<dbReference type="RefSeq" id="WP_354366541.1">
    <property type="nucleotide sequence ID" value="NZ_JBEPMA010000001.1"/>
</dbReference>
<keyword evidence="7" id="KW-1185">Reference proteome</keyword>
<evidence type="ECO:0000259" key="5">
    <source>
        <dbReference type="Pfam" id="PF13476"/>
    </source>
</evidence>
<comment type="similarity">
    <text evidence="1">Belongs to the SMC family. SbcC subfamily.</text>
</comment>
<evidence type="ECO:0000313" key="7">
    <source>
        <dbReference type="Proteomes" id="UP001549162"/>
    </source>
</evidence>
<keyword evidence="6" id="KW-0540">Nuclease</keyword>
<dbReference type="Proteomes" id="UP001549162">
    <property type="component" value="Unassembled WGS sequence"/>
</dbReference>
<dbReference type="GO" id="GO:0004527">
    <property type="term" value="F:exonuclease activity"/>
    <property type="evidence" value="ECO:0007669"/>
    <property type="project" value="UniProtKB-KW"/>
</dbReference>
<dbReference type="PANTHER" id="PTHR32114">
    <property type="entry name" value="ABC TRANSPORTER ABCH.3"/>
    <property type="match status" value="1"/>
</dbReference>
<protein>
    <recommendedName>
        <fullName evidence="3">Nuclease SbcCD subunit C</fullName>
    </recommendedName>
</protein>
<evidence type="ECO:0000256" key="1">
    <source>
        <dbReference type="ARBA" id="ARBA00006930"/>
    </source>
</evidence>
<feature type="coiled-coil region" evidence="4">
    <location>
        <begin position="274"/>
        <end position="301"/>
    </location>
</feature>
<evidence type="ECO:0000313" key="6">
    <source>
        <dbReference type="EMBL" id="MET3616534.1"/>
    </source>
</evidence>
<evidence type="ECO:0000256" key="2">
    <source>
        <dbReference type="ARBA" id="ARBA00011322"/>
    </source>
</evidence>
<dbReference type="Gene3D" id="3.40.50.300">
    <property type="entry name" value="P-loop containing nucleotide triphosphate hydrolases"/>
    <property type="match status" value="1"/>
</dbReference>
<dbReference type="Pfam" id="PF13476">
    <property type="entry name" value="AAA_23"/>
    <property type="match status" value="1"/>
</dbReference>
<dbReference type="SUPFAM" id="SSF75712">
    <property type="entry name" value="Rad50 coiled-coil Zn hook"/>
    <property type="match status" value="1"/>
</dbReference>
<organism evidence="6 7">
    <name type="scientific">Peptoniphilus olsenii</name>
    <dbReference type="NCBI Taxonomy" id="411570"/>
    <lineage>
        <taxon>Bacteria</taxon>
        <taxon>Bacillati</taxon>
        <taxon>Bacillota</taxon>
        <taxon>Tissierellia</taxon>
        <taxon>Tissierellales</taxon>
        <taxon>Peptoniphilaceae</taxon>
        <taxon>Peptoniphilus</taxon>
    </lineage>
</organism>
<sequence>MIYIEKLELKNFQSHYYTEINFDRGLNVILGNSDSGKTAIIRAIRWALYNDPRGDYFIRQGERDVSVKITFSNGGFLERYRTPSKNGYYIKKPNGEEERFENFGNTIPKEVTELTNIYEVTIEKNKNSILNISAQLEGPFLLNESPSTRAAAIGRLIGVNYIDDALRNVRRDNLRLNSDITNLNDESQRLKEELKKYEYLESYKDIYKTLKSYRERIENLQNKRIKLKEYAINLSDINQKIDSTLKELKKYKSIHKLEKYAFSLEKYIYNHIKLKNLNIKQTSINEEIENLQIQLKSLKDIKICNKYKNIISEKSYLLNRYEILSNRYKSLIIEFKKIHAISHYYSNIKESQDIIEVAQSKIDKIKLINSYNISYKDNKKSLNIGNNYYNNFKHLDELFILVDNKLLYLNNKYNYLTSIKERIEPVNYEINEIKNNLNICKDRIKKFADEYEKIIIESHVCPFCYREITKESLDHIKYHLRND</sequence>
<name>A0ABV2J9S9_9FIRM</name>
<dbReference type="SUPFAM" id="SSF52540">
    <property type="entry name" value="P-loop containing nucleoside triphosphate hydrolases"/>
    <property type="match status" value="1"/>
</dbReference>
<evidence type="ECO:0000256" key="3">
    <source>
        <dbReference type="ARBA" id="ARBA00013368"/>
    </source>
</evidence>